<dbReference type="Gene3D" id="1.20.1280.20">
    <property type="entry name" value="HscB, C-terminal domain"/>
    <property type="match status" value="1"/>
</dbReference>
<dbReference type="PANTHER" id="PTHR14021">
    <property type="entry name" value="IRON-SULFUR CLUSTER CO-CHAPERONE PROTEIN HSCB"/>
    <property type="match status" value="1"/>
</dbReference>
<dbReference type="Pfam" id="PF07743">
    <property type="entry name" value="HSCB_C"/>
    <property type="match status" value="1"/>
</dbReference>
<dbReference type="NCBIfam" id="TIGR00714">
    <property type="entry name" value="hscB"/>
    <property type="match status" value="1"/>
</dbReference>
<dbReference type="GO" id="GO:0051087">
    <property type="term" value="F:protein-folding chaperone binding"/>
    <property type="evidence" value="ECO:0007669"/>
    <property type="project" value="InterPro"/>
</dbReference>
<evidence type="ECO:0000256" key="2">
    <source>
        <dbReference type="ARBA" id="ARBA00023186"/>
    </source>
</evidence>
<dbReference type="InterPro" id="IPR036869">
    <property type="entry name" value="J_dom_sf"/>
</dbReference>
<dbReference type="InterPro" id="IPR009073">
    <property type="entry name" value="HscB_oligo_C"/>
</dbReference>
<dbReference type="PANTHER" id="PTHR14021:SF15">
    <property type="entry name" value="IRON-SULFUR CLUSTER CO-CHAPERONE PROTEIN HSCB"/>
    <property type="match status" value="1"/>
</dbReference>
<dbReference type="EMBL" id="GL378330">
    <property type="protein sequence ID" value="EFJ50682.1"/>
    <property type="molecule type" value="Genomic_DNA"/>
</dbReference>
<dbReference type="InterPro" id="IPR001623">
    <property type="entry name" value="DnaJ_domain"/>
</dbReference>
<dbReference type="GeneID" id="9625121"/>
<dbReference type="Proteomes" id="UP000001058">
    <property type="component" value="Unassembled WGS sequence"/>
</dbReference>
<dbReference type="eggNOG" id="KOG3192">
    <property type="taxonomic scope" value="Eukaryota"/>
</dbReference>
<dbReference type="OrthoDB" id="448954at2759"/>
<evidence type="ECO:0000313" key="5">
    <source>
        <dbReference type="EMBL" id="EFJ50682.1"/>
    </source>
</evidence>
<reference evidence="5 6" key="1">
    <citation type="journal article" date="2010" name="Science">
        <title>Genomic analysis of organismal complexity in the multicellular green alga Volvox carteri.</title>
        <authorList>
            <person name="Prochnik S.E."/>
            <person name="Umen J."/>
            <person name="Nedelcu A.M."/>
            <person name="Hallmann A."/>
            <person name="Miller S.M."/>
            <person name="Nishii I."/>
            <person name="Ferris P."/>
            <person name="Kuo A."/>
            <person name="Mitros T."/>
            <person name="Fritz-Laylin L.K."/>
            <person name="Hellsten U."/>
            <person name="Chapman J."/>
            <person name="Simakov O."/>
            <person name="Rensing S.A."/>
            <person name="Terry A."/>
            <person name="Pangilinan J."/>
            <person name="Kapitonov V."/>
            <person name="Jurka J."/>
            <person name="Salamov A."/>
            <person name="Shapiro H."/>
            <person name="Schmutz J."/>
            <person name="Grimwood J."/>
            <person name="Lindquist E."/>
            <person name="Lucas S."/>
            <person name="Grigoriev I.V."/>
            <person name="Schmitt R."/>
            <person name="Kirk D."/>
            <person name="Rokhsar D.S."/>
        </authorList>
    </citation>
    <scope>NUCLEOTIDE SEQUENCE [LARGE SCALE GENOMIC DNA]</scope>
    <source>
        <strain evidence="6">f. Nagariensis / Eve</strain>
    </source>
</reference>
<proteinExistence type="inferred from homology"/>
<dbReference type="InterPro" id="IPR004640">
    <property type="entry name" value="HscB"/>
</dbReference>
<dbReference type="InterPro" id="IPR036386">
    <property type="entry name" value="HscB_C_sf"/>
</dbReference>
<dbReference type="InParanoid" id="D8TP17"/>
<dbReference type="FunCoup" id="D8TP17">
    <property type="interactions" value="1155"/>
</dbReference>
<dbReference type="Gene3D" id="1.10.287.110">
    <property type="entry name" value="DnaJ domain"/>
    <property type="match status" value="1"/>
</dbReference>
<dbReference type="SUPFAM" id="SSF47144">
    <property type="entry name" value="HSC20 (HSCB), C-terminal oligomerisation domain"/>
    <property type="match status" value="1"/>
</dbReference>
<evidence type="ECO:0000259" key="4">
    <source>
        <dbReference type="PROSITE" id="PS50076"/>
    </source>
</evidence>
<dbReference type="GO" id="GO:0001671">
    <property type="term" value="F:ATPase activator activity"/>
    <property type="evidence" value="ECO:0007669"/>
    <property type="project" value="InterPro"/>
</dbReference>
<feature type="compositionally biased region" description="Basic residues" evidence="3">
    <location>
        <begin position="79"/>
        <end position="92"/>
    </location>
</feature>
<dbReference type="PROSITE" id="PS50076">
    <property type="entry name" value="DNAJ_2"/>
    <property type="match status" value="1"/>
</dbReference>
<feature type="domain" description="J" evidence="4">
    <location>
        <begin position="133"/>
        <end position="206"/>
    </location>
</feature>
<feature type="region of interest" description="Disordered" evidence="3">
    <location>
        <begin position="67"/>
        <end position="94"/>
    </location>
</feature>
<organism evidence="6">
    <name type="scientific">Volvox carteri f. nagariensis</name>
    <dbReference type="NCBI Taxonomy" id="3068"/>
    <lineage>
        <taxon>Eukaryota</taxon>
        <taxon>Viridiplantae</taxon>
        <taxon>Chlorophyta</taxon>
        <taxon>core chlorophytes</taxon>
        <taxon>Chlorophyceae</taxon>
        <taxon>CS clade</taxon>
        <taxon>Chlamydomonadales</taxon>
        <taxon>Volvocaceae</taxon>
        <taxon>Volvox</taxon>
    </lineage>
</organism>
<keyword evidence="2" id="KW-0143">Chaperone</keyword>
<evidence type="ECO:0000313" key="6">
    <source>
        <dbReference type="Proteomes" id="UP000001058"/>
    </source>
</evidence>
<dbReference type="SMART" id="SM00271">
    <property type="entry name" value="DnaJ"/>
    <property type="match status" value="1"/>
</dbReference>
<dbReference type="RefSeq" id="XP_002948275.1">
    <property type="nucleotide sequence ID" value="XM_002948229.1"/>
</dbReference>
<sequence>MSARGIVTFIGRRRRELSSFCVSSLPVAADSPGDAIQPSTSAPAYEQVVTPIRHLWARRSNPAPAASVWRSVHHDHQHCGGKSHQHKHHGASRRPISLEDVEKACWSCDKLVKRGGLVCHGCETIQPPDESLNYFELFSLPETSFDISPQLLERRYKQLQWNLHPDKMGHKPAEEQEFSAQQASIVNLAYSILKSPLSRANYLLALRGINAGDNFEGTFEDHELLMEGTKFNSSTKHTPGEVMEAREEVENTDDPAALSALLGHNRKQQEKLVSALSAAFRADDMEAAVTLTNKLQYVAKLEQEIVKKLPQL</sequence>
<dbReference type="GO" id="GO:0051259">
    <property type="term" value="P:protein complex oligomerization"/>
    <property type="evidence" value="ECO:0007669"/>
    <property type="project" value="InterPro"/>
</dbReference>
<dbReference type="KEGG" id="vcn:VOLCADRAFT_88456"/>
<dbReference type="STRING" id="3068.D8TP17"/>
<comment type="similarity">
    <text evidence="1">Belongs to the HscB family.</text>
</comment>
<dbReference type="AlphaFoldDB" id="D8TP17"/>
<keyword evidence="6" id="KW-1185">Reference proteome</keyword>
<accession>D8TP17</accession>
<gene>
    <name evidence="5" type="ORF">VOLCADRAFT_88456</name>
</gene>
<evidence type="ECO:0000256" key="3">
    <source>
        <dbReference type="SAM" id="MobiDB-lite"/>
    </source>
</evidence>
<protein>
    <recommendedName>
        <fullName evidence="4">J domain-containing protein</fullName>
    </recommendedName>
</protein>
<name>D8TP17_VOLCA</name>
<dbReference type="GO" id="GO:0044571">
    <property type="term" value="P:[2Fe-2S] cluster assembly"/>
    <property type="evidence" value="ECO:0007669"/>
    <property type="project" value="InterPro"/>
</dbReference>
<dbReference type="SUPFAM" id="SSF46565">
    <property type="entry name" value="Chaperone J-domain"/>
    <property type="match status" value="1"/>
</dbReference>
<evidence type="ECO:0000256" key="1">
    <source>
        <dbReference type="ARBA" id="ARBA00010476"/>
    </source>
</evidence>